<feature type="non-terminal residue" evidence="6">
    <location>
        <position position="1"/>
    </location>
</feature>
<sequence>TDFAILVDKATPSEALSIITRWKRNNNYYPSQQTKALSGISEPPNFANICYQLHTQDKKLAKIIDSVGPCALARQHAGFDFLVDAIIGQQLSKNAADTIILRFRKLFPSGRAMPRKFLSLSREEVLSTGISKRKCDYIRDLAQKVDSKQLNLSQLQEENDAAVRRTLKNVKGIGNWTVDMYLLFGLARLDVFPAHDLALRKVMSTVYGLDVNDIEAAKKISEKWKPYRSVGSWYLYKFGNMRA</sequence>
<evidence type="ECO:0000313" key="6">
    <source>
        <dbReference type="EMBL" id="GAI87401.1"/>
    </source>
</evidence>
<dbReference type="GO" id="GO:0005737">
    <property type="term" value="C:cytoplasm"/>
    <property type="evidence" value="ECO:0007669"/>
    <property type="project" value="TreeGrafter"/>
</dbReference>
<dbReference type="GO" id="GO:0006307">
    <property type="term" value="P:DNA alkylation repair"/>
    <property type="evidence" value="ECO:0007669"/>
    <property type="project" value="TreeGrafter"/>
</dbReference>
<dbReference type="AlphaFoldDB" id="X1T7N3"/>
<dbReference type="GO" id="GO:0006285">
    <property type="term" value="P:base-excision repair, AP site formation"/>
    <property type="evidence" value="ECO:0007669"/>
    <property type="project" value="TreeGrafter"/>
</dbReference>
<dbReference type="PANTHER" id="PTHR43003:SF5">
    <property type="entry name" value="DNA-3-METHYLADENINE GLYCOSYLASE"/>
    <property type="match status" value="1"/>
</dbReference>
<evidence type="ECO:0000256" key="3">
    <source>
        <dbReference type="ARBA" id="ARBA00023204"/>
    </source>
</evidence>
<dbReference type="InterPro" id="IPR051912">
    <property type="entry name" value="Alkylbase_DNA_Glycosylase/TA"/>
</dbReference>
<reference evidence="6" key="1">
    <citation type="journal article" date="2014" name="Front. Microbiol.">
        <title>High frequency of phylogenetically diverse reductive dehalogenase-homologous genes in deep subseafloor sedimentary metagenomes.</title>
        <authorList>
            <person name="Kawai M."/>
            <person name="Futagami T."/>
            <person name="Toyoda A."/>
            <person name="Takaki Y."/>
            <person name="Nishi S."/>
            <person name="Hori S."/>
            <person name="Arai W."/>
            <person name="Tsubouchi T."/>
            <person name="Morono Y."/>
            <person name="Uchiyama I."/>
            <person name="Ito T."/>
            <person name="Fujiyama A."/>
            <person name="Inagaki F."/>
            <person name="Takami H."/>
        </authorList>
    </citation>
    <scope>NUCLEOTIDE SEQUENCE</scope>
    <source>
        <strain evidence="6">Expedition CK06-06</strain>
    </source>
</reference>
<dbReference type="GO" id="GO:0043916">
    <property type="term" value="F:DNA-7-methylguanine glycosylase activity"/>
    <property type="evidence" value="ECO:0007669"/>
    <property type="project" value="TreeGrafter"/>
</dbReference>
<dbReference type="GO" id="GO:0032993">
    <property type="term" value="C:protein-DNA complex"/>
    <property type="evidence" value="ECO:0007669"/>
    <property type="project" value="TreeGrafter"/>
</dbReference>
<feature type="coiled-coil region" evidence="4">
    <location>
        <begin position="138"/>
        <end position="165"/>
    </location>
</feature>
<keyword evidence="2" id="KW-0227">DNA damage</keyword>
<evidence type="ECO:0000259" key="5">
    <source>
        <dbReference type="SMART" id="SM00478"/>
    </source>
</evidence>
<dbReference type="InterPro" id="IPR011257">
    <property type="entry name" value="DNA_glycosylase"/>
</dbReference>
<dbReference type="SMART" id="SM00478">
    <property type="entry name" value="ENDO3c"/>
    <property type="match status" value="1"/>
</dbReference>
<dbReference type="SUPFAM" id="SSF48150">
    <property type="entry name" value="DNA-glycosylase"/>
    <property type="match status" value="1"/>
</dbReference>
<dbReference type="GO" id="GO:0032131">
    <property type="term" value="F:alkylated DNA binding"/>
    <property type="evidence" value="ECO:0007669"/>
    <property type="project" value="TreeGrafter"/>
</dbReference>
<keyword evidence="3" id="KW-0234">DNA repair</keyword>
<dbReference type="InterPro" id="IPR003265">
    <property type="entry name" value="HhH-GPD_domain"/>
</dbReference>
<dbReference type="FunFam" id="1.10.340.30:FF:000004">
    <property type="entry name" value="DNA-3-methyladenine glycosylase II"/>
    <property type="match status" value="1"/>
</dbReference>
<proteinExistence type="inferred from homology"/>
<dbReference type="PANTHER" id="PTHR43003">
    <property type="entry name" value="DNA-3-METHYLADENINE GLYCOSYLASE"/>
    <property type="match status" value="1"/>
</dbReference>
<name>X1T7N3_9ZZZZ</name>
<comment type="caution">
    <text evidence="6">The sequence shown here is derived from an EMBL/GenBank/DDBJ whole genome shotgun (WGS) entry which is preliminary data.</text>
</comment>
<evidence type="ECO:0000256" key="2">
    <source>
        <dbReference type="ARBA" id="ARBA00022763"/>
    </source>
</evidence>
<organism evidence="6">
    <name type="scientific">marine sediment metagenome</name>
    <dbReference type="NCBI Taxonomy" id="412755"/>
    <lineage>
        <taxon>unclassified sequences</taxon>
        <taxon>metagenomes</taxon>
        <taxon>ecological metagenomes</taxon>
    </lineage>
</organism>
<comment type="similarity">
    <text evidence="1">Belongs to the alkylbase DNA glycosidase AlkA family.</text>
</comment>
<dbReference type="Gene3D" id="1.10.340.30">
    <property type="entry name" value="Hypothetical protein, domain 2"/>
    <property type="match status" value="1"/>
</dbReference>
<dbReference type="CDD" id="cd00056">
    <property type="entry name" value="ENDO3c"/>
    <property type="match status" value="1"/>
</dbReference>
<gene>
    <name evidence="6" type="ORF">S12H4_15467</name>
</gene>
<dbReference type="Gene3D" id="1.10.1670.40">
    <property type="match status" value="1"/>
</dbReference>
<dbReference type="EMBL" id="BARW01007431">
    <property type="protein sequence ID" value="GAI87401.1"/>
    <property type="molecule type" value="Genomic_DNA"/>
</dbReference>
<accession>X1T7N3</accession>
<feature type="domain" description="HhH-GPD" evidence="5">
    <location>
        <begin position="87"/>
        <end position="241"/>
    </location>
</feature>
<keyword evidence="4" id="KW-0175">Coiled coil</keyword>
<evidence type="ECO:0000256" key="1">
    <source>
        <dbReference type="ARBA" id="ARBA00010817"/>
    </source>
</evidence>
<evidence type="ECO:0000256" key="4">
    <source>
        <dbReference type="SAM" id="Coils"/>
    </source>
</evidence>
<dbReference type="Pfam" id="PF00730">
    <property type="entry name" value="HhH-GPD"/>
    <property type="match status" value="1"/>
</dbReference>
<protein>
    <recommendedName>
        <fullName evidence="5">HhH-GPD domain-containing protein</fullName>
    </recommendedName>
</protein>
<dbReference type="GO" id="GO:0008725">
    <property type="term" value="F:DNA-3-methyladenine glycosylase activity"/>
    <property type="evidence" value="ECO:0007669"/>
    <property type="project" value="TreeGrafter"/>
</dbReference>